<dbReference type="Proteomes" id="UP001064933">
    <property type="component" value="Chromosome"/>
</dbReference>
<sequence length="288" mass="30702">MGFFHRGSGGKGVAPGDVCLTPPPPPGGPIPVPYVNMLQASDLVKGSVTVSVDGEPTALEDASEVSTSTGDEAGNQGGGVVTHKTKGKGSFKNWSHTVKVEGKGVACHGHMMAQNTASDPPNCIDAAAITTFKVFLGDKFGKPCPAYDSKNPKHRFGTTKAQEDAVKGKTCWECAAQQAAGLTPQTMDPQNPASFGKFLDNEKEFMTRRNGAYKTRDRQEMTADHQPPLCLAWKMGGCHLEPTDGDPTGFQKKMREPDMVKPHCRDHSNMQGSPAGAFARRVNVSSLM</sequence>
<organism evidence="2 3">
    <name type="scientific">Roseateles amylovorans</name>
    <dbReference type="NCBI Taxonomy" id="2978473"/>
    <lineage>
        <taxon>Bacteria</taxon>
        <taxon>Pseudomonadati</taxon>
        <taxon>Pseudomonadota</taxon>
        <taxon>Betaproteobacteria</taxon>
        <taxon>Burkholderiales</taxon>
        <taxon>Sphaerotilaceae</taxon>
        <taxon>Roseateles</taxon>
    </lineage>
</organism>
<feature type="region of interest" description="Disordered" evidence="1">
    <location>
        <begin position="1"/>
        <end position="25"/>
    </location>
</feature>
<dbReference type="EMBL" id="CP104562">
    <property type="protein sequence ID" value="UXH80770.1"/>
    <property type="molecule type" value="Genomic_DNA"/>
</dbReference>
<keyword evidence="3" id="KW-1185">Reference proteome</keyword>
<evidence type="ECO:0000256" key="1">
    <source>
        <dbReference type="SAM" id="MobiDB-lite"/>
    </source>
</evidence>
<accession>A0ABY6B6G9</accession>
<dbReference type="Pfam" id="PF13665">
    <property type="entry name" value="Tox-PAAR-like"/>
    <property type="match status" value="1"/>
</dbReference>
<protein>
    <submittedName>
        <fullName evidence="2">DUF4150 domain-containing protein</fullName>
    </submittedName>
</protein>
<name>A0ABY6B6G9_9BURK</name>
<dbReference type="RefSeq" id="WP_261760587.1">
    <property type="nucleotide sequence ID" value="NZ_CP104562.2"/>
</dbReference>
<evidence type="ECO:0000313" key="3">
    <source>
        <dbReference type="Proteomes" id="UP001064933"/>
    </source>
</evidence>
<reference evidence="2" key="1">
    <citation type="submission" date="2022-10" db="EMBL/GenBank/DDBJ databases">
        <title>Characterization and whole genome sequencing of a new Roseateles species, isolated from fresh water.</title>
        <authorList>
            <person name="Guliayeva D.Y."/>
            <person name="Akhremchuk A.E."/>
            <person name="Sikolenko M.A."/>
            <person name="Valentovich L.N."/>
            <person name="Sidarenka A.V."/>
        </authorList>
    </citation>
    <scope>NUCLEOTIDE SEQUENCE</scope>
    <source>
        <strain evidence="2">BIM B-1768</strain>
    </source>
</reference>
<evidence type="ECO:0000313" key="2">
    <source>
        <dbReference type="EMBL" id="UXH80770.1"/>
    </source>
</evidence>
<feature type="region of interest" description="Disordered" evidence="1">
    <location>
        <begin position="59"/>
        <end position="92"/>
    </location>
</feature>
<gene>
    <name evidence="2" type="ORF">N4261_02205</name>
</gene>
<proteinExistence type="predicted"/>